<feature type="region of interest" description="Disordered" evidence="1">
    <location>
        <begin position="1"/>
        <end position="53"/>
    </location>
</feature>
<reference evidence="3" key="1">
    <citation type="journal article" date="2015" name="BMC Genomics">
        <title>Draft genome of a commonly misdiagnosed multidrug resistant pathogen Candida auris.</title>
        <authorList>
            <person name="Chatterjee S."/>
            <person name="Alampalli S.V."/>
            <person name="Nageshan R.K."/>
            <person name="Chettiar S.T."/>
            <person name="Joshi S."/>
            <person name="Tatu U.S."/>
        </authorList>
    </citation>
    <scope>NUCLEOTIDE SEQUENCE [LARGE SCALE GENOMIC DNA]</scope>
    <source>
        <strain evidence="3">6684</strain>
    </source>
</reference>
<organism evidence="2 3">
    <name type="scientific">Candidozyma auris</name>
    <name type="common">Yeast</name>
    <name type="synonym">Candida auris</name>
    <dbReference type="NCBI Taxonomy" id="498019"/>
    <lineage>
        <taxon>Eukaryota</taxon>
        <taxon>Fungi</taxon>
        <taxon>Dikarya</taxon>
        <taxon>Ascomycota</taxon>
        <taxon>Saccharomycotina</taxon>
        <taxon>Pichiomycetes</taxon>
        <taxon>Metschnikowiaceae</taxon>
        <taxon>Candidozyma</taxon>
    </lineage>
</organism>
<dbReference type="AlphaFoldDB" id="A0A0L0NNT7"/>
<dbReference type="Proteomes" id="UP000037122">
    <property type="component" value="Unassembled WGS sequence"/>
</dbReference>
<proteinExistence type="predicted"/>
<gene>
    <name evidence="2" type="ORF">QG37_07919</name>
</gene>
<evidence type="ECO:0000313" key="2">
    <source>
        <dbReference type="EMBL" id="KND95817.1"/>
    </source>
</evidence>
<protein>
    <submittedName>
        <fullName evidence="2">Uncharacterized protein</fullName>
    </submittedName>
</protein>
<accession>A0A0L0NNT7</accession>
<sequence>MSKPKQPHPVLNPALRAAQAQASHHHTHSQVHSLATPRSTKERGGLRRKKGELELESLEVANLVDSA</sequence>
<comment type="caution">
    <text evidence="2">The sequence shown here is derived from an EMBL/GenBank/DDBJ whole genome shotgun (WGS) entry which is preliminary data.</text>
</comment>
<name>A0A0L0NNT7_CANAR</name>
<evidence type="ECO:0000313" key="3">
    <source>
        <dbReference type="Proteomes" id="UP000037122"/>
    </source>
</evidence>
<dbReference type="EMBL" id="LGST01000065">
    <property type="protein sequence ID" value="KND95817.1"/>
    <property type="molecule type" value="Genomic_DNA"/>
</dbReference>
<evidence type="ECO:0000256" key="1">
    <source>
        <dbReference type="SAM" id="MobiDB-lite"/>
    </source>
</evidence>